<evidence type="ECO:0000259" key="8">
    <source>
        <dbReference type="Pfam" id="PF00266"/>
    </source>
</evidence>
<evidence type="ECO:0000256" key="5">
    <source>
        <dbReference type="ARBA" id="ARBA00023004"/>
    </source>
</evidence>
<organism evidence="9 10">
    <name type="scientific">Paenibacillus aestuarii</name>
    <dbReference type="NCBI Taxonomy" id="516965"/>
    <lineage>
        <taxon>Bacteria</taxon>
        <taxon>Bacillati</taxon>
        <taxon>Bacillota</taxon>
        <taxon>Bacilli</taxon>
        <taxon>Bacillales</taxon>
        <taxon>Paenibacillaceae</taxon>
        <taxon>Paenibacillus</taxon>
    </lineage>
</organism>
<comment type="cofactor">
    <cofactor evidence="1 7">
        <name>pyridoxal 5'-phosphate</name>
        <dbReference type="ChEBI" id="CHEBI:597326"/>
    </cofactor>
</comment>
<evidence type="ECO:0000313" key="10">
    <source>
        <dbReference type="Proteomes" id="UP001596044"/>
    </source>
</evidence>
<evidence type="ECO:0000256" key="6">
    <source>
        <dbReference type="ARBA" id="ARBA00023014"/>
    </source>
</evidence>
<dbReference type="Proteomes" id="UP001596044">
    <property type="component" value="Unassembled WGS sequence"/>
</dbReference>
<dbReference type="InterPro" id="IPR015424">
    <property type="entry name" value="PyrdxlP-dep_Trfase"/>
</dbReference>
<keyword evidence="4" id="KW-0663">Pyridoxal phosphate</keyword>
<dbReference type="InterPro" id="IPR015422">
    <property type="entry name" value="PyrdxlP-dep_Trfase_small"/>
</dbReference>
<dbReference type="InterPro" id="IPR000192">
    <property type="entry name" value="Aminotrans_V_dom"/>
</dbReference>
<proteinExistence type="inferred from homology"/>
<dbReference type="PROSITE" id="PS00595">
    <property type="entry name" value="AA_TRANSFER_CLASS_5"/>
    <property type="match status" value="1"/>
</dbReference>
<dbReference type="PIRSF" id="PIRSF005572">
    <property type="entry name" value="NifS"/>
    <property type="match status" value="1"/>
</dbReference>
<dbReference type="SUPFAM" id="SSF53383">
    <property type="entry name" value="PLP-dependent transferases"/>
    <property type="match status" value="1"/>
</dbReference>
<evidence type="ECO:0000256" key="7">
    <source>
        <dbReference type="RuleBase" id="RU004504"/>
    </source>
</evidence>
<evidence type="ECO:0000256" key="3">
    <source>
        <dbReference type="ARBA" id="ARBA00022723"/>
    </source>
</evidence>
<dbReference type="Gene3D" id="1.10.260.50">
    <property type="match status" value="1"/>
</dbReference>
<keyword evidence="3" id="KW-0479">Metal-binding</keyword>
<dbReference type="PANTHER" id="PTHR11601">
    <property type="entry name" value="CYSTEINE DESULFURYLASE FAMILY MEMBER"/>
    <property type="match status" value="1"/>
</dbReference>
<keyword evidence="5" id="KW-0408">Iron</keyword>
<evidence type="ECO:0000256" key="2">
    <source>
        <dbReference type="ARBA" id="ARBA00006490"/>
    </source>
</evidence>
<dbReference type="InterPro" id="IPR015421">
    <property type="entry name" value="PyrdxlP-dep_Trfase_major"/>
</dbReference>
<dbReference type="InterPro" id="IPR016454">
    <property type="entry name" value="Cysteine_dSase"/>
</dbReference>
<name>A0ABW0KA51_9BACL</name>
<comment type="similarity">
    <text evidence="2">Belongs to the class-V pyridoxal-phosphate-dependent aminotransferase family. NifS/IscS subfamily.</text>
</comment>
<gene>
    <name evidence="9" type="ORF">ACFPOG_18380</name>
</gene>
<dbReference type="RefSeq" id="WP_270885516.1">
    <property type="nucleotide sequence ID" value="NZ_JAQFVF010000089.1"/>
</dbReference>
<protein>
    <submittedName>
        <fullName evidence="9">Cysteine desulfurase family protein</fullName>
    </submittedName>
</protein>
<evidence type="ECO:0000256" key="4">
    <source>
        <dbReference type="ARBA" id="ARBA00022898"/>
    </source>
</evidence>
<reference evidence="10" key="1">
    <citation type="journal article" date="2019" name="Int. J. Syst. Evol. Microbiol.">
        <title>The Global Catalogue of Microorganisms (GCM) 10K type strain sequencing project: providing services to taxonomists for standard genome sequencing and annotation.</title>
        <authorList>
            <consortium name="The Broad Institute Genomics Platform"/>
            <consortium name="The Broad Institute Genome Sequencing Center for Infectious Disease"/>
            <person name="Wu L."/>
            <person name="Ma J."/>
        </authorList>
    </citation>
    <scope>NUCLEOTIDE SEQUENCE [LARGE SCALE GENOMIC DNA]</scope>
    <source>
        <strain evidence="10">KACC 11904</strain>
    </source>
</reference>
<dbReference type="Pfam" id="PF00266">
    <property type="entry name" value="Aminotran_5"/>
    <property type="match status" value="1"/>
</dbReference>
<dbReference type="PANTHER" id="PTHR11601:SF50">
    <property type="entry name" value="CYSTEINE DESULFURASE ISCS 2-RELATED"/>
    <property type="match status" value="1"/>
</dbReference>
<comment type="caution">
    <text evidence="9">The sequence shown here is derived from an EMBL/GenBank/DDBJ whole genome shotgun (WGS) entry which is preliminary data.</text>
</comment>
<evidence type="ECO:0000256" key="1">
    <source>
        <dbReference type="ARBA" id="ARBA00001933"/>
    </source>
</evidence>
<dbReference type="EMBL" id="JBHSMJ010000025">
    <property type="protein sequence ID" value="MFC5450220.1"/>
    <property type="molecule type" value="Genomic_DNA"/>
</dbReference>
<feature type="domain" description="Aminotransferase class V" evidence="8">
    <location>
        <begin position="3"/>
        <end position="366"/>
    </location>
</feature>
<accession>A0ABW0KA51</accession>
<sequence>MLYLDHAATTPPYDEVIDAVAEVMKLHYGNPSSIHKLGMQAEKLLNSSKDVIAGLLGVLPQEIIYTSCGTESNNMAIKGVAYNYRNRGNHMITTQIEHPSVLEVFKQLEKEGFRVTYLPVDERGIVSLDALQEALSEETILVSVMQVNNEVGSVQPIEEIGKLLAAYPKTIFHVDAVQSLTKLPLPPKAWRVDLFSASAHKFRGPKGVGFLYKQEGIHLLPLLGGGGQEYGLRSGTENVPLLVGMAKALRLSMEHMAEKSAKRYELRRRLVQGIADIPELALTGSQAEAETAPHIVHFSFPGMKAEVVVHALEKRDIYISTKSACGSGESDPSKVMLAMGCSRERAVSGLRVSFSDTHSLADADQFLSALRQTVQELAPMLHQTSARKGQRK</sequence>
<dbReference type="InterPro" id="IPR020578">
    <property type="entry name" value="Aminotrans_V_PyrdxlP_BS"/>
</dbReference>
<dbReference type="NCBIfam" id="NF002806">
    <property type="entry name" value="PRK02948.1"/>
    <property type="match status" value="1"/>
</dbReference>
<evidence type="ECO:0000313" key="9">
    <source>
        <dbReference type="EMBL" id="MFC5450220.1"/>
    </source>
</evidence>
<dbReference type="Gene3D" id="3.90.1150.10">
    <property type="entry name" value="Aspartate Aminotransferase, domain 1"/>
    <property type="match status" value="1"/>
</dbReference>
<dbReference type="Gene3D" id="3.40.640.10">
    <property type="entry name" value="Type I PLP-dependent aspartate aminotransferase-like (Major domain)"/>
    <property type="match status" value="1"/>
</dbReference>
<keyword evidence="6" id="KW-0411">Iron-sulfur</keyword>
<keyword evidence="10" id="KW-1185">Reference proteome</keyword>